<keyword evidence="3" id="KW-0560">Oxidoreductase</keyword>
<dbReference type="Pfam" id="PF01872">
    <property type="entry name" value="RibD_C"/>
    <property type="match status" value="1"/>
</dbReference>
<dbReference type="InterPro" id="IPR024072">
    <property type="entry name" value="DHFR-like_dom_sf"/>
</dbReference>
<dbReference type="EMBL" id="BAAARN010000001">
    <property type="protein sequence ID" value="GAA2735500.1"/>
    <property type="molecule type" value="Genomic_DNA"/>
</dbReference>
<comment type="caution">
    <text evidence="5">The sequence shown here is derived from an EMBL/GenBank/DDBJ whole genome shotgun (WGS) entry which is preliminary data.</text>
</comment>
<dbReference type="InterPro" id="IPR002734">
    <property type="entry name" value="RibDG_C"/>
</dbReference>
<organism evidence="5 6">
    <name type="scientific">Pedococcus aerophilus</name>
    <dbReference type="NCBI Taxonomy" id="436356"/>
    <lineage>
        <taxon>Bacteria</taxon>
        <taxon>Bacillati</taxon>
        <taxon>Actinomycetota</taxon>
        <taxon>Actinomycetes</taxon>
        <taxon>Micrococcales</taxon>
        <taxon>Intrasporangiaceae</taxon>
        <taxon>Pedococcus</taxon>
    </lineage>
</organism>
<gene>
    <name evidence="5" type="ORF">GCM10009867_17920</name>
</gene>
<evidence type="ECO:0000256" key="1">
    <source>
        <dbReference type="ARBA" id="ARBA00005104"/>
    </source>
</evidence>
<dbReference type="Proteomes" id="UP001501326">
    <property type="component" value="Unassembled WGS sequence"/>
</dbReference>
<sequence length="256" mass="27325">MPDADATPAVRPRVILTTTASVDGRITLSAGERLLEPDVGARWGAAWPADVQDLVDQRRTWIEDRHAPTVVLEGSGTFVATEAESPWSQDDSAHGGSLHRDHLPRRAPRWFVVVDGRGRVDWTYTGDDETALLVLVCEATPAGYLRRLRDLGVGHLVAGVERVDLRLALERLYAVLGVRAVVADGGGGVNGALIGDGLVDEVHVITFPVLIGGLTTPTFNDGAGLDPGGSPVRLLPRGLVRGDHGSTWARYDVARG</sequence>
<dbReference type="InterPro" id="IPR050765">
    <property type="entry name" value="Riboflavin_Biosynth_HTPR"/>
</dbReference>
<dbReference type="SUPFAM" id="SSF53597">
    <property type="entry name" value="Dihydrofolate reductase-like"/>
    <property type="match status" value="1"/>
</dbReference>
<proteinExistence type="predicted"/>
<keyword evidence="6" id="KW-1185">Reference proteome</keyword>
<dbReference type="PANTHER" id="PTHR38011">
    <property type="entry name" value="DIHYDROFOLATE REDUCTASE FAMILY PROTEIN (AFU_ORTHOLOGUE AFUA_8G06820)"/>
    <property type="match status" value="1"/>
</dbReference>
<feature type="domain" description="Bacterial bifunctional deaminase-reductase C-terminal" evidence="4">
    <location>
        <begin position="12"/>
        <end position="226"/>
    </location>
</feature>
<evidence type="ECO:0000259" key="4">
    <source>
        <dbReference type="Pfam" id="PF01872"/>
    </source>
</evidence>
<name>A0ABN3UM54_9MICO</name>
<accession>A0ABN3UM54</accession>
<evidence type="ECO:0000313" key="5">
    <source>
        <dbReference type="EMBL" id="GAA2735500.1"/>
    </source>
</evidence>
<keyword evidence="2" id="KW-0521">NADP</keyword>
<protein>
    <recommendedName>
        <fullName evidence="4">Bacterial bifunctional deaminase-reductase C-terminal domain-containing protein</fullName>
    </recommendedName>
</protein>
<dbReference type="Gene3D" id="3.40.430.10">
    <property type="entry name" value="Dihydrofolate Reductase, subunit A"/>
    <property type="match status" value="1"/>
</dbReference>
<evidence type="ECO:0000313" key="6">
    <source>
        <dbReference type="Proteomes" id="UP001501326"/>
    </source>
</evidence>
<dbReference type="PANTHER" id="PTHR38011:SF7">
    <property type="entry name" value="2,5-DIAMINO-6-RIBOSYLAMINO-4(3H)-PYRIMIDINONE 5'-PHOSPHATE REDUCTASE"/>
    <property type="match status" value="1"/>
</dbReference>
<evidence type="ECO:0000256" key="3">
    <source>
        <dbReference type="ARBA" id="ARBA00023002"/>
    </source>
</evidence>
<evidence type="ECO:0000256" key="2">
    <source>
        <dbReference type="ARBA" id="ARBA00022857"/>
    </source>
</evidence>
<comment type="pathway">
    <text evidence="1">Cofactor biosynthesis; riboflavin biosynthesis.</text>
</comment>
<reference evidence="5 6" key="1">
    <citation type="journal article" date="2019" name="Int. J. Syst. Evol. Microbiol.">
        <title>The Global Catalogue of Microorganisms (GCM) 10K type strain sequencing project: providing services to taxonomists for standard genome sequencing and annotation.</title>
        <authorList>
            <consortium name="The Broad Institute Genomics Platform"/>
            <consortium name="The Broad Institute Genome Sequencing Center for Infectious Disease"/>
            <person name="Wu L."/>
            <person name="Ma J."/>
        </authorList>
    </citation>
    <scope>NUCLEOTIDE SEQUENCE [LARGE SCALE GENOMIC DNA]</scope>
    <source>
        <strain evidence="5 6">JCM 16378</strain>
    </source>
</reference>